<organism evidence="8 9">
    <name type="scientific">Prymnesium parvum</name>
    <name type="common">Toxic golden alga</name>
    <dbReference type="NCBI Taxonomy" id="97485"/>
    <lineage>
        <taxon>Eukaryota</taxon>
        <taxon>Haptista</taxon>
        <taxon>Haptophyta</taxon>
        <taxon>Prymnesiophyceae</taxon>
        <taxon>Prymnesiales</taxon>
        <taxon>Prymnesiaceae</taxon>
        <taxon>Prymnesium</taxon>
    </lineage>
</organism>
<comment type="caution">
    <text evidence="8">The sequence shown here is derived from an EMBL/GenBank/DDBJ whole genome shotgun (WGS) entry which is preliminary data.</text>
</comment>
<dbReference type="Proteomes" id="UP001515480">
    <property type="component" value="Unassembled WGS sequence"/>
</dbReference>
<feature type="compositionally biased region" description="Basic residues" evidence="6">
    <location>
        <begin position="116"/>
        <end position="125"/>
    </location>
</feature>
<dbReference type="GO" id="GO:0008270">
    <property type="term" value="F:zinc ion binding"/>
    <property type="evidence" value="ECO:0007669"/>
    <property type="project" value="UniProtKB-KW"/>
</dbReference>
<evidence type="ECO:0000256" key="3">
    <source>
        <dbReference type="ARBA" id="ARBA00022833"/>
    </source>
</evidence>
<evidence type="ECO:0000256" key="2">
    <source>
        <dbReference type="ARBA" id="ARBA00022771"/>
    </source>
</evidence>
<proteinExistence type="predicted"/>
<dbReference type="InterPro" id="IPR013083">
    <property type="entry name" value="Znf_RING/FYVE/PHD"/>
</dbReference>
<dbReference type="SUPFAM" id="SSF57850">
    <property type="entry name" value="RING/U-box"/>
    <property type="match status" value="1"/>
</dbReference>
<evidence type="ECO:0000256" key="5">
    <source>
        <dbReference type="SAM" id="Coils"/>
    </source>
</evidence>
<dbReference type="InterPro" id="IPR017907">
    <property type="entry name" value="Znf_RING_CS"/>
</dbReference>
<accession>A0AB34JNU1</accession>
<feature type="region of interest" description="Disordered" evidence="6">
    <location>
        <begin position="660"/>
        <end position="725"/>
    </location>
</feature>
<feature type="compositionally biased region" description="Acidic residues" evidence="6">
    <location>
        <begin position="674"/>
        <end position="684"/>
    </location>
</feature>
<keyword evidence="5" id="KW-0175">Coiled coil</keyword>
<evidence type="ECO:0000256" key="6">
    <source>
        <dbReference type="SAM" id="MobiDB-lite"/>
    </source>
</evidence>
<dbReference type="SMART" id="SM00184">
    <property type="entry name" value="RING"/>
    <property type="match status" value="1"/>
</dbReference>
<dbReference type="Gene3D" id="3.30.40.10">
    <property type="entry name" value="Zinc/RING finger domain, C3HC4 (zinc finger)"/>
    <property type="match status" value="1"/>
</dbReference>
<keyword evidence="2 4" id="KW-0863">Zinc-finger</keyword>
<dbReference type="InterPro" id="IPR018957">
    <property type="entry name" value="Znf_C3HC4_RING-type"/>
</dbReference>
<dbReference type="PROSITE" id="PS00518">
    <property type="entry name" value="ZF_RING_1"/>
    <property type="match status" value="1"/>
</dbReference>
<gene>
    <name evidence="8" type="ORF">AB1Y20_018499</name>
</gene>
<feature type="domain" description="RING-type" evidence="7">
    <location>
        <begin position="561"/>
        <end position="607"/>
    </location>
</feature>
<evidence type="ECO:0000313" key="8">
    <source>
        <dbReference type="EMBL" id="KAL1523563.1"/>
    </source>
</evidence>
<dbReference type="PROSITE" id="PS50089">
    <property type="entry name" value="ZF_RING_2"/>
    <property type="match status" value="1"/>
</dbReference>
<evidence type="ECO:0000259" key="7">
    <source>
        <dbReference type="PROSITE" id="PS50089"/>
    </source>
</evidence>
<sequence length="742" mass="80498">MGPFPLPELSRMYERVAPGAHVCSPTLALPHDDDRPISARERCRCGAAGGSLSMRPRSAKLPDSSLPSSLRAGEPTSAGKLGRPPPDDGAADAQPTGAAVGVMVAGYVFPLGANGPRRHTPRRSPPRALTPRDAEAETPKAAIDAYERRVRGLALASDPVVDELLPRVGGFTLKGKVHRAITPVQAAKEGAAEELAQEITPRSANISPLDGLKPVEIDALRPGSAQVALLDEPQRGSLSALASVVSGSAARDGRELTWQEKRQLELLEEAVDERSRLLTRLFQARLKDEVMRMHKVHEAEVRTHKLEVQRLRERYEAHLGEVSEKMREVSYANREAVEAVKRARKLEVECEKLRKAAEAASKAARVAEAREMRANEEREAVVEQLAEQRQRNDELLASHARGGRRSSTAFCSIGAAASHANAGAGVGAGVGVGAEAGAASEASEQAKSLAADLEYERVRSEEQARRGALETASLRDELRRARDGASRLMDSLNAEQQEHARTRRKLKAARAELRLGEQRMAQLVIDEAAMRTASSKMNQVISSLRTFLVEMEAEFDVDKSCLSCLNPLLDPVVLIPCGHSVCKTCYHNMERVAGHSVENAKYCPVCHKSKRRAADEPCEGFNNQMLDAVLSRMRAKHQDAKTFERVICIVSDSLSHDRESGHARVSLLGTEESSPSDDDSEDSCEDSHDSHATPSACSGSDGDNERPSSAAPTECSVRHSCTSGSVMFSPSIRRYSCSSVRE</sequence>
<feature type="coiled-coil region" evidence="5">
    <location>
        <begin position="475"/>
        <end position="519"/>
    </location>
</feature>
<dbReference type="CDD" id="cd16449">
    <property type="entry name" value="RING-HC"/>
    <property type="match status" value="1"/>
</dbReference>
<evidence type="ECO:0000256" key="4">
    <source>
        <dbReference type="PROSITE-ProRule" id="PRU00175"/>
    </source>
</evidence>
<dbReference type="Pfam" id="PF00097">
    <property type="entry name" value="zf-C3HC4"/>
    <property type="match status" value="1"/>
</dbReference>
<dbReference type="EMBL" id="JBGBPQ010000005">
    <property type="protein sequence ID" value="KAL1523563.1"/>
    <property type="molecule type" value="Genomic_DNA"/>
</dbReference>
<feature type="region of interest" description="Disordered" evidence="6">
    <location>
        <begin position="47"/>
        <end position="94"/>
    </location>
</feature>
<evidence type="ECO:0000313" key="9">
    <source>
        <dbReference type="Proteomes" id="UP001515480"/>
    </source>
</evidence>
<keyword evidence="9" id="KW-1185">Reference proteome</keyword>
<feature type="coiled-coil region" evidence="5">
    <location>
        <begin position="294"/>
        <end position="398"/>
    </location>
</feature>
<dbReference type="InterPro" id="IPR001841">
    <property type="entry name" value="Znf_RING"/>
</dbReference>
<feature type="region of interest" description="Disordered" evidence="6">
    <location>
        <begin position="111"/>
        <end position="141"/>
    </location>
</feature>
<keyword evidence="3" id="KW-0862">Zinc</keyword>
<evidence type="ECO:0000256" key="1">
    <source>
        <dbReference type="ARBA" id="ARBA00022723"/>
    </source>
</evidence>
<name>A0AB34JNU1_PRYPA</name>
<keyword evidence="1" id="KW-0479">Metal-binding</keyword>
<dbReference type="AlphaFoldDB" id="A0AB34JNU1"/>
<protein>
    <recommendedName>
        <fullName evidence="7">RING-type domain-containing protein</fullName>
    </recommendedName>
</protein>
<reference evidence="8 9" key="1">
    <citation type="journal article" date="2024" name="Science">
        <title>Giant polyketide synthase enzymes in the biosynthesis of giant marine polyether toxins.</title>
        <authorList>
            <person name="Fallon T.R."/>
            <person name="Shende V.V."/>
            <person name="Wierzbicki I.H."/>
            <person name="Pendleton A.L."/>
            <person name="Watervoot N.F."/>
            <person name="Auber R.P."/>
            <person name="Gonzalez D.J."/>
            <person name="Wisecaver J.H."/>
            <person name="Moore B.S."/>
        </authorList>
    </citation>
    <scope>NUCLEOTIDE SEQUENCE [LARGE SCALE GENOMIC DNA]</scope>
    <source>
        <strain evidence="8 9">12B1</strain>
    </source>
</reference>